<dbReference type="GO" id="GO:0008115">
    <property type="term" value="F:sarcosine oxidase activity"/>
    <property type="evidence" value="ECO:0007669"/>
    <property type="project" value="UniProtKB-EC"/>
</dbReference>
<organism evidence="3">
    <name type="scientific">plant metagenome</name>
    <dbReference type="NCBI Taxonomy" id="1297885"/>
    <lineage>
        <taxon>unclassified sequences</taxon>
        <taxon>metagenomes</taxon>
        <taxon>organismal metagenomes</taxon>
    </lineage>
</organism>
<evidence type="ECO:0000256" key="1">
    <source>
        <dbReference type="ARBA" id="ARBA00023002"/>
    </source>
</evidence>
<gene>
    <name evidence="3" type="ORF">ANDO2_1067</name>
</gene>
<reference evidence="3" key="1">
    <citation type="submission" date="2019-03" db="EMBL/GenBank/DDBJ databases">
        <authorList>
            <person name="Danneels B."/>
        </authorList>
    </citation>
    <scope>NUCLEOTIDE SEQUENCE</scope>
</reference>
<dbReference type="InterPro" id="IPR036188">
    <property type="entry name" value="FAD/NAD-bd_sf"/>
</dbReference>
<dbReference type="AlphaFoldDB" id="A0A484NY99"/>
<keyword evidence="1 3" id="KW-0560">Oxidoreductase</keyword>
<name>A0A484NY99_9ZZZZ</name>
<dbReference type="EMBL" id="CAADIB010000001">
    <property type="protein sequence ID" value="VFR17540.1"/>
    <property type="molecule type" value="Genomic_DNA"/>
</dbReference>
<protein>
    <submittedName>
        <fullName evidence="3">Sarcosine oxidase beta subunit</fullName>
        <ecNumber evidence="3">1.5.3.1</ecNumber>
    </submittedName>
</protein>
<dbReference type="Gene3D" id="3.50.50.60">
    <property type="entry name" value="FAD/NAD(P)-binding domain"/>
    <property type="match status" value="1"/>
</dbReference>
<dbReference type="EC" id="1.5.3.1" evidence="3"/>
<dbReference type="Gene3D" id="3.30.9.10">
    <property type="entry name" value="D-Amino Acid Oxidase, subunit A, domain 2"/>
    <property type="match status" value="1"/>
</dbReference>
<evidence type="ECO:0000313" key="3">
    <source>
        <dbReference type="EMBL" id="VFR17540.1"/>
    </source>
</evidence>
<dbReference type="PANTHER" id="PTHR13847">
    <property type="entry name" value="SARCOSINE DEHYDROGENASE-RELATED"/>
    <property type="match status" value="1"/>
</dbReference>
<evidence type="ECO:0000259" key="2">
    <source>
        <dbReference type="Pfam" id="PF01266"/>
    </source>
</evidence>
<sequence length="351" mass="37261">MGVSVRVLEKDYVARHASGVNAGGVRTLGRHQAELPLSLAAKAMWLEIADLLGDNCGFRAVGGIRIAETESDLQKVRERSGAISALGLGYAERVIDSRELFERLPALARHCVGGLFVHDDGYANPYRTTLAFRRAAERAGAKFEEGTVVESALFKENGWTVTARDGTSYRAQTLLNCAGAWGHRMAAILGDDLPLSPNGSMMIITARMPPMVVPVVGAAGRSLSFKQFPNGTVLLGGGHRAPVDLDTNEAKVDPLALGKAASTVIDLFPFMAEAQAVRFWSGIEGFMPDGIPVIGASLNAPQAYHAFGFSAHGFQLGPAVGQVLADLVTKGTSRIPIEAFSPSRPFFSIAA</sequence>
<accession>A0A484NY99</accession>
<dbReference type="SUPFAM" id="SSF51905">
    <property type="entry name" value="FAD/NAD(P)-binding domain"/>
    <property type="match status" value="1"/>
</dbReference>
<dbReference type="GO" id="GO:0005737">
    <property type="term" value="C:cytoplasm"/>
    <property type="evidence" value="ECO:0007669"/>
    <property type="project" value="TreeGrafter"/>
</dbReference>
<dbReference type="Pfam" id="PF01266">
    <property type="entry name" value="DAO"/>
    <property type="match status" value="1"/>
</dbReference>
<dbReference type="InterPro" id="IPR006076">
    <property type="entry name" value="FAD-dep_OxRdtase"/>
</dbReference>
<proteinExistence type="predicted"/>
<feature type="domain" description="FAD dependent oxidoreductase" evidence="2">
    <location>
        <begin position="2"/>
        <end position="327"/>
    </location>
</feature>
<dbReference type="PANTHER" id="PTHR13847:SF287">
    <property type="entry name" value="FAD-DEPENDENT OXIDOREDUCTASE DOMAIN-CONTAINING PROTEIN 1"/>
    <property type="match status" value="1"/>
</dbReference>